<keyword evidence="2" id="KW-1185">Reference proteome</keyword>
<reference evidence="1" key="1">
    <citation type="submission" date="2021-05" db="EMBL/GenBank/DDBJ databases">
        <authorList>
            <person name="Kaiqin L."/>
            <person name="Jian G."/>
        </authorList>
    </citation>
    <scope>NUCLEOTIDE SEQUENCE</scope>
    <source>
        <strain evidence="1">HDS5</strain>
    </source>
</reference>
<evidence type="ECO:0000313" key="2">
    <source>
        <dbReference type="Proteomes" id="UP000682416"/>
    </source>
</evidence>
<accession>A0A975QI02</accession>
<evidence type="ECO:0000313" key="1">
    <source>
        <dbReference type="EMBL" id="QVJ00366.1"/>
    </source>
</evidence>
<gene>
    <name evidence="1" type="ORF">KGD82_16530</name>
</gene>
<dbReference type="EMBL" id="CP074402">
    <property type="protein sequence ID" value="QVJ00366.1"/>
    <property type="molecule type" value="Genomic_DNA"/>
</dbReference>
<organism evidence="1 2">
    <name type="scientific">Nocardiopsis eucommiae</name>
    <dbReference type="NCBI Taxonomy" id="2831970"/>
    <lineage>
        <taxon>Bacteria</taxon>
        <taxon>Bacillati</taxon>
        <taxon>Actinomycetota</taxon>
        <taxon>Actinomycetes</taxon>
        <taxon>Streptosporangiales</taxon>
        <taxon>Nocardiopsidaceae</taxon>
        <taxon>Nocardiopsis</taxon>
    </lineage>
</organism>
<dbReference type="KEGG" id="nec:KGD82_16530"/>
<dbReference type="Proteomes" id="UP000682416">
    <property type="component" value="Chromosome"/>
</dbReference>
<protein>
    <submittedName>
        <fullName evidence="1">Uncharacterized protein</fullName>
    </submittedName>
</protein>
<sequence>MRHHPPRPHSASVDADLVTWITLIGRAADVLADPNGLGGRHWARTLGVEAAARAWTGAAGMHHLYLQIQMPQWEQHYEDFMGRVTSSLTRWRAAQV</sequence>
<name>A0A975QI02_9ACTN</name>
<proteinExistence type="predicted"/>
<dbReference type="AlphaFoldDB" id="A0A975QI02"/>